<comment type="caution">
    <text evidence="1">The sequence shown here is derived from an EMBL/GenBank/DDBJ whole genome shotgun (WGS) entry which is preliminary data.</text>
</comment>
<proteinExistence type="predicted"/>
<name>A0A845F0J7_9BACL</name>
<dbReference type="EMBL" id="WMEY01000003">
    <property type="protein sequence ID" value="MYL64257.1"/>
    <property type="molecule type" value="Genomic_DNA"/>
</dbReference>
<dbReference type="RefSeq" id="WP_160919674.1">
    <property type="nucleotide sequence ID" value="NZ_WMEY01000003.1"/>
</dbReference>
<organism evidence="1 2">
    <name type="scientific">Guptibacillus hwajinpoensis</name>
    <dbReference type="NCBI Taxonomy" id="208199"/>
    <lineage>
        <taxon>Bacteria</taxon>
        <taxon>Bacillati</taxon>
        <taxon>Bacillota</taxon>
        <taxon>Bacilli</taxon>
        <taxon>Bacillales</taxon>
        <taxon>Guptibacillaceae</taxon>
        <taxon>Guptibacillus</taxon>
    </lineage>
</organism>
<dbReference type="Proteomes" id="UP000447833">
    <property type="component" value="Unassembled WGS sequence"/>
</dbReference>
<dbReference type="AlphaFoldDB" id="A0A845F0J7"/>
<evidence type="ECO:0000313" key="2">
    <source>
        <dbReference type="Proteomes" id="UP000447833"/>
    </source>
</evidence>
<evidence type="ECO:0000313" key="1">
    <source>
        <dbReference type="EMBL" id="MYL64257.1"/>
    </source>
</evidence>
<accession>A0A845F0J7</accession>
<reference evidence="1 2" key="1">
    <citation type="submission" date="2019-11" db="EMBL/GenBank/DDBJ databases">
        <title>Genome sequences of 17 halophilic strains isolated from different environments.</title>
        <authorList>
            <person name="Furrow R.E."/>
        </authorList>
    </citation>
    <scope>NUCLEOTIDE SEQUENCE [LARGE SCALE GENOMIC DNA]</scope>
    <source>
        <strain evidence="1 2">22506_14_FS</strain>
    </source>
</reference>
<sequence length="64" mass="7414">MKKWATVEVQVTKDHTLKRVTDRKVNLEVVETEAVGVKRRKRQVAQHHLAVLDTAPTFVVVYFL</sequence>
<protein>
    <submittedName>
        <fullName evidence="1">Uncharacterized protein</fullName>
    </submittedName>
</protein>
<gene>
    <name evidence="1" type="ORF">GLW07_12940</name>
</gene>